<dbReference type="EMBL" id="ML119055">
    <property type="protein sequence ID" value="ROT38582.1"/>
    <property type="molecule type" value="Genomic_DNA"/>
</dbReference>
<sequence length="155" mass="17497">MAGASNGHQAEGWVEGEQGRYGKLVWVIWRGHACNPSRLFDPIGRGPEGKKKRKEKSRFFFEFPRVLTTEVAGDKKNDKGSGCIFRLEVMKMTEGQSDKERVEERAHVGLKTIWGYAIHTSGNQSSERGYACLRRRRLHERSGSCRSTKVAVLGD</sequence>
<gene>
    <name evidence="1" type="ORF">SODALDRAFT_165643</name>
</gene>
<evidence type="ECO:0000313" key="2">
    <source>
        <dbReference type="Proteomes" id="UP000272025"/>
    </source>
</evidence>
<proteinExistence type="predicted"/>
<dbReference type="AlphaFoldDB" id="A0A3N2PVT0"/>
<dbReference type="RefSeq" id="XP_028466388.1">
    <property type="nucleotide sequence ID" value="XM_028606974.1"/>
</dbReference>
<keyword evidence="2" id="KW-1185">Reference proteome</keyword>
<name>A0A3N2PVT0_SODAK</name>
<evidence type="ECO:0000313" key="1">
    <source>
        <dbReference type="EMBL" id="ROT38582.1"/>
    </source>
</evidence>
<reference evidence="1 2" key="1">
    <citation type="journal article" date="2018" name="Mol. Ecol.">
        <title>The obligate alkalophilic soda-lake fungus Sodiomyces alkalinus has shifted to a protein diet.</title>
        <authorList>
            <person name="Grum-Grzhimaylo A.A."/>
            <person name="Falkoski D.L."/>
            <person name="van den Heuvel J."/>
            <person name="Valero-Jimenez C.A."/>
            <person name="Min B."/>
            <person name="Choi I.G."/>
            <person name="Lipzen A."/>
            <person name="Daum C.G."/>
            <person name="Aanen D.K."/>
            <person name="Tsang A."/>
            <person name="Henrissat B."/>
            <person name="Bilanenko E.N."/>
            <person name="de Vries R.P."/>
            <person name="van Kan J.A.L."/>
            <person name="Grigoriev I.V."/>
            <person name="Debets A.J.M."/>
        </authorList>
    </citation>
    <scope>NUCLEOTIDE SEQUENCE [LARGE SCALE GENOMIC DNA]</scope>
    <source>
        <strain evidence="1 2">F11</strain>
    </source>
</reference>
<protein>
    <submittedName>
        <fullName evidence="1">Uncharacterized protein</fullName>
    </submittedName>
</protein>
<dbReference type="Proteomes" id="UP000272025">
    <property type="component" value="Unassembled WGS sequence"/>
</dbReference>
<dbReference type="GeneID" id="39575452"/>
<accession>A0A3N2PVT0</accession>
<organism evidence="1 2">
    <name type="scientific">Sodiomyces alkalinus (strain CBS 110278 / VKM F-3762 / F11)</name>
    <name type="common">Alkaliphilic filamentous fungus</name>
    <dbReference type="NCBI Taxonomy" id="1314773"/>
    <lineage>
        <taxon>Eukaryota</taxon>
        <taxon>Fungi</taxon>
        <taxon>Dikarya</taxon>
        <taxon>Ascomycota</taxon>
        <taxon>Pezizomycotina</taxon>
        <taxon>Sordariomycetes</taxon>
        <taxon>Hypocreomycetidae</taxon>
        <taxon>Glomerellales</taxon>
        <taxon>Plectosphaerellaceae</taxon>
        <taxon>Sodiomyces</taxon>
    </lineage>
</organism>